<dbReference type="STRING" id="1420851.AU255_18330"/>
<comment type="caution">
    <text evidence="15">The sequence shown here is derived from an EMBL/GenBank/DDBJ whole genome shotgun (WGS) entry which is preliminary data.</text>
</comment>
<feature type="domain" description="Alpha-D-phosphohexomutase alpha/beta/alpha" evidence="12">
    <location>
        <begin position="14"/>
        <end position="142"/>
    </location>
</feature>
<evidence type="ECO:0000256" key="3">
    <source>
        <dbReference type="ARBA" id="ARBA00004699"/>
    </source>
</evidence>
<dbReference type="Proteomes" id="UP000191980">
    <property type="component" value="Unassembled WGS sequence"/>
</dbReference>
<evidence type="ECO:0000259" key="12">
    <source>
        <dbReference type="Pfam" id="PF02878"/>
    </source>
</evidence>
<dbReference type="Pfam" id="PF02880">
    <property type="entry name" value="PGM_PMM_III"/>
    <property type="match status" value="1"/>
</dbReference>
<protein>
    <recommendedName>
        <fullName evidence="5">phosphomannomutase</fullName>
        <ecNumber evidence="5">5.4.2.8</ecNumber>
    </recommendedName>
</protein>
<feature type="domain" description="Alpha-D-phosphohexomutase alpha/beta/alpha" evidence="14">
    <location>
        <begin position="263"/>
        <end position="366"/>
    </location>
</feature>
<gene>
    <name evidence="15" type="ORF">AU255_18330</name>
</gene>
<dbReference type="GO" id="GO:0005975">
    <property type="term" value="P:carbohydrate metabolic process"/>
    <property type="evidence" value="ECO:0007669"/>
    <property type="project" value="InterPro"/>
</dbReference>
<dbReference type="InterPro" id="IPR005841">
    <property type="entry name" value="Alpha-D-phosphohexomutase_SF"/>
</dbReference>
<name>A0A1V8M1R8_9GAMM</name>
<feature type="domain" description="Alpha-D-phosphohexomutase alpha/beta/alpha" evidence="13">
    <location>
        <begin position="161"/>
        <end position="258"/>
    </location>
</feature>
<evidence type="ECO:0000259" key="14">
    <source>
        <dbReference type="Pfam" id="PF02880"/>
    </source>
</evidence>
<evidence type="ECO:0000259" key="11">
    <source>
        <dbReference type="Pfam" id="PF00408"/>
    </source>
</evidence>
<dbReference type="InterPro" id="IPR005843">
    <property type="entry name" value="A-D-PHexomutase_C"/>
</dbReference>
<sequence length="467" mass="51588">MNTTEKKLSPADVIFRAYDIRGIVDKTLTEDIVYDIGRAIGSEALDKDIKTIVTAKDGRISSPVLSKVLIDGILATGTHVLDIGTVPTPVLYFVAHHHQCHSGVMLTGSHNPANYNGLKIVLAGETLSGDRIQGLKKRINSHNLYDNKAGKLTEKNIFTNEYIGFITDDVRIARPMKIVIDAGNGVASKIAPILFRTLGCEVIELFCEIDGTFPNHEPDPSKPENLTDLIAAVKGHQADAGFAFDGDGDRLGVIDSCGNIIWPDRQMMLFSKYILAKNPESEIIYDVKCSRNLPAQIIRNGGTPIIWKTGHSLMKAKLKQTGAIFAGEMSGHLFFNDRWFGFDDGLYSAVRLIEILSEDTRDSAMVFADFPDSPNTPELSINLEEGENFAFMQQLFASKNLPTDGRITDIDGLRIDFTDGFGLIRASNTTPSLVIRFEGETQEVLTRIQDQFRLLILEIKPEISLPF</sequence>
<dbReference type="Pfam" id="PF02879">
    <property type="entry name" value="PGM_PMM_II"/>
    <property type="match status" value="1"/>
</dbReference>
<evidence type="ECO:0000259" key="13">
    <source>
        <dbReference type="Pfam" id="PF02879"/>
    </source>
</evidence>
<dbReference type="PANTHER" id="PTHR43771">
    <property type="entry name" value="PHOSPHOMANNOMUTASE"/>
    <property type="match status" value="1"/>
</dbReference>
<proteinExistence type="inferred from homology"/>
<dbReference type="CDD" id="cd03089">
    <property type="entry name" value="PMM_PGM"/>
    <property type="match status" value="1"/>
</dbReference>
<dbReference type="EMBL" id="LPUF01000004">
    <property type="protein sequence ID" value="OQK15458.1"/>
    <property type="molecule type" value="Genomic_DNA"/>
</dbReference>
<evidence type="ECO:0000256" key="10">
    <source>
        <dbReference type="RuleBase" id="RU004326"/>
    </source>
</evidence>
<keyword evidence="16" id="KW-1185">Reference proteome</keyword>
<dbReference type="PROSITE" id="PS00710">
    <property type="entry name" value="PGM_PMM"/>
    <property type="match status" value="1"/>
</dbReference>
<accession>A0A1V8M1R8</accession>
<evidence type="ECO:0000256" key="2">
    <source>
        <dbReference type="ARBA" id="ARBA00001946"/>
    </source>
</evidence>
<evidence type="ECO:0000256" key="9">
    <source>
        <dbReference type="ARBA" id="ARBA00023235"/>
    </source>
</evidence>
<feature type="domain" description="Alpha-D-phosphohexomutase C-terminal" evidence="11">
    <location>
        <begin position="398"/>
        <end position="453"/>
    </location>
</feature>
<evidence type="ECO:0000256" key="4">
    <source>
        <dbReference type="ARBA" id="ARBA00010231"/>
    </source>
</evidence>
<evidence type="ECO:0000313" key="16">
    <source>
        <dbReference type="Proteomes" id="UP000191980"/>
    </source>
</evidence>
<dbReference type="Gene3D" id="3.40.120.10">
    <property type="entry name" value="Alpha-D-Glucose-1,6-Bisphosphate, subunit A, domain 3"/>
    <property type="match status" value="3"/>
</dbReference>
<reference evidence="15 16" key="1">
    <citation type="submission" date="2015-12" db="EMBL/GenBank/DDBJ databases">
        <authorList>
            <person name="Shamseldin A."/>
            <person name="Moawad H."/>
            <person name="Abd El-Rahim W.M."/>
            <person name="Sadowsky M.J."/>
        </authorList>
    </citation>
    <scope>NUCLEOTIDE SEQUENCE [LARGE SCALE GENOMIC DNA]</scope>
    <source>
        <strain evidence="15 16">WF1</strain>
    </source>
</reference>
<dbReference type="InterPro" id="IPR005844">
    <property type="entry name" value="A-D-PHexomutase_a/b/a-I"/>
</dbReference>
<comment type="similarity">
    <text evidence="4 10">Belongs to the phosphohexose mutase family.</text>
</comment>
<keyword evidence="9" id="KW-0413">Isomerase</keyword>
<dbReference type="InterPro" id="IPR016055">
    <property type="entry name" value="A-D-PHexomutase_a/b/a-I/II/III"/>
</dbReference>
<dbReference type="InterPro" id="IPR016066">
    <property type="entry name" value="A-D-PHexomutase_CS"/>
</dbReference>
<evidence type="ECO:0000256" key="7">
    <source>
        <dbReference type="ARBA" id="ARBA00022723"/>
    </source>
</evidence>
<keyword evidence="6" id="KW-0597">Phosphoprotein</keyword>
<dbReference type="SUPFAM" id="SSF53738">
    <property type="entry name" value="Phosphoglucomutase, first 3 domains"/>
    <property type="match status" value="3"/>
</dbReference>
<dbReference type="GO" id="GO:0000287">
    <property type="term" value="F:magnesium ion binding"/>
    <property type="evidence" value="ECO:0007669"/>
    <property type="project" value="InterPro"/>
</dbReference>
<dbReference type="SUPFAM" id="SSF55957">
    <property type="entry name" value="Phosphoglucomutase, C-terminal domain"/>
    <property type="match status" value="1"/>
</dbReference>
<dbReference type="PRINTS" id="PR00509">
    <property type="entry name" value="PGMPMM"/>
</dbReference>
<dbReference type="InterPro" id="IPR036900">
    <property type="entry name" value="A-D-PHexomutase_C_sf"/>
</dbReference>
<evidence type="ECO:0000256" key="8">
    <source>
        <dbReference type="ARBA" id="ARBA00022842"/>
    </source>
</evidence>
<comment type="cofactor">
    <cofactor evidence="2">
        <name>Mg(2+)</name>
        <dbReference type="ChEBI" id="CHEBI:18420"/>
    </cofactor>
</comment>
<dbReference type="Pfam" id="PF02878">
    <property type="entry name" value="PGM_PMM_I"/>
    <property type="match status" value="1"/>
</dbReference>
<evidence type="ECO:0000313" key="15">
    <source>
        <dbReference type="EMBL" id="OQK15458.1"/>
    </source>
</evidence>
<dbReference type="Pfam" id="PF00408">
    <property type="entry name" value="PGM_PMM_IV"/>
    <property type="match status" value="1"/>
</dbReference>
<dbReference type="InterPro" id="IPR005846">
    <property type="entry name" value="A-D-PHexomutase_a/b/a-III"/>
</dbReference>
<comment type="catalytic activity">
    <reaction evidence="1">
        <text>alpha-D-mannose 1-phosphate = D-mannose 6-phosphate</text>
        <dbReference type="Rhea" id="RHEA:11140"/>
        <dbReference type="ChEBI" id="CHEBI:58409"/>
        <dbReference type="ChEBI" id="CHEBI:58735"/>
        <dbReference type="EC" id="5.4.2.8"/>
    </reaction>
</comment>
<dbReference type="PANTHER" id="PTHR43771:SF2">
    <property type="entry name" value="PHOSPHOMANNOMUTASE_PHOSPHOGLUCOMUTASE"/>
    <property type="match status" value="1"/>
</dbReference>
<dbReference type="EC" id="5.4.2.8" evidence="5"/>
<evidence type="ECO:0000256" key="5">
    <source>
        <dbReference type="ARBA" id="ARBA00012730"/>
    </source>
</evidence>
<dbReference type="InterPro" id="IPR005845">
    <property type="entry name" value="A-D-PHexomutase_a/b/a-II"/>
</dbReference>
<dbReference type="Gene3D" id="3.30.310.50">
    <property type="entry name" value="Alpha-D-phosphohexomutase, C-terminal domain"/>
    <property type="match status" value="1"/>
</dbReference>
<organism evidence="15 16">
    <name type="scientific">Methyloprofundus sedimenti</name>
    <dbReference type="NCBI Taxonomy" id="1420851"/>
    <lineage>
        <taxon>Bacteria</taxon>
        <taxon>Pseudomonadati</taxon>
        <taxon>Pseudomonadota</taxon>
        <taxon>Gammaproteobacteria</taxon>
        <taxon>Methylococcales</taxon>
        <taxon>Methylococcaceae</taxon>
        <taxon>Methyloprofundus</taxon>
    </lineage>
</organism>
<comment type="pathway">
    <text evidence="3">Nucleotide-sugar biosynthesis; GDP-alpha-D-mannose biosynthesis; alpha-D-mannose 1-phosphate from D-fructose 6-phosphate: step 2/2.</text>
</comment>
<keyword evidence="7 10" id="KW-0479">Metal-binding</keyword>
<dbReference type="AlphaFoldDB" id="A0A1V8M1R8"/>
<dbReference type="GO" id="GO:0004615">
    <property type="term" value="F:phosphomannomutase activity"/>
    <property type="evidence" value="ECO:0007669"/>
    <property type="project" value="UniProtKB-EC"/>
</dbReference>
<keyword evidence="8 10" id="KW-0460">Magnesium</keyword>
<evidence type="ECO:0000256" key="1">
    <source>
        <dbReference type="ARBA" id="ARBA00000586"/>
    </source>
</evidence>
<evidence type="ECO:0000256" key="6">
    <source>
        <dbReference type="ARBA" id="ARBA00022553"/>
    </source>
</evidence>